<gene>
    <name evidence="1" type="ORF">LSAA_3252</name>
</gene>
<protein>
    <submittedName>
        <fullName evidence="1">(salmon louse) hypothetical protein</fullName>
    </submittedName>
</protein>
<evidence type="ECO:0000313" key="1">
    <source>
        <dbReference type="EMBL" id="CAF2801899.1"/>
    </source>
</evidence>
<evidence type="ECO:0000313" key="2">
    <source>
        <dbReference type="Proteomes" id="UP000675881"/>
    </source>
</evidence>
<name>A0A7R8H1V7_LEPSM</name>
<dbReference type="Gene3D" id="2.30.30.140">
    <property type="match status" value="1"/>
</dbReference>
<reference evidence="1" key="1">
    <citation type="submission" date="2021-02" db="EMBL/GenBank/DDBJ databases">
        <authorList>
            <person name="Bekaert M."/>
        </authorList>
    </citation>
    <scope>NUCLEOTIDE SEQUENCE</scope>
    <source>
        <strain evidence="1">IoA-00</strain>
    </source>
</reference>
<dbReference type="OrthoDB" id="197400at2759"/>
<keyword evidence="2" id="KW-1185">Reference proteome</keyword>
<accession>A0A7R8H1V7</accession>
<dbReference type="PROSITE" id="PS50304">
    <property type="entry name" value="TUDOR"/>
    <property type="match status" value="1"/>
</dbReference>
<organism evidence="1 2">
    <name type="scientific">Lepeophtheirus salmonis</name>
    <name type="common">Salmon louse</name>
    <name type="synonym">Caligus salmonis</name>
    <dbReference type="NCBI Taxonomy" id="72036"/>
    <lineage>
        <taxon>Eukaryota</taxon>
        <taxon>Metazoa</taxon>
        <taxon>Ecdysozoa</taxon>
        <taxon>Arthropoda</taxon>
        <taxon>Crustacea</taxon>
        <taxon>Multicrustacea</taxon>
        <taxon>Hexanauplia</taxon>
        <taxon>Copepoda</taxon>
        <taxon>Siphonostomatoida</taxon>
        <taxon>Caligidae</taxon>
        <taxon>Lepeophtheirus</taxon>
    </lineage>
</organism>
<dbReference type="Proteomes" id="UP000675881">
    <property type="component" value="Chromosome 11"/>
</dbReference>
<proteinExistence type="predicted"/>
<dbReference type="InterPro" id="IPR002999">
    <property type="entry name" value="Tudor"/>
</dbReference>
<dbReference type="EMBL" id="HG994590">
    <property type="protein sequence ID" value="CAF2801899.1"/>
    <property type="molecule type" value="Genomic_DNA"/>
</dbReference>
<dbReference type="AlphaFoldDB" id="A0A7R8H1V7"/>
<sequence length="161" mass="17659">MSVEGTMTNWSIGDLCVAVYSEDSLGYTAKINDISEDDAGSKYAIKRNSRKEPLLVLSPPEDGLEHEVEILEMNGTEVIIQYLGTGSTEVVQVENLLASRGEVAQEAERSRSLKKENLLMDSNNNESFDNNVTLRPVDVSTNALNDEKCNVTLHPRGSGPE</sequence>